<organism evidence="1 2">
    <name type="scientific">Dyella telluris</name>
    <dbReference type="NCBI Taxonomy" id="2763498"/>
    <lineage>
        <taxon>Bacteria</taxon>
        <taxon>Pseudomonadati</taxon>
        <taxon>Pseudomonadota</taxon>
        <taxon>Gammaproteobacteria</taxon>
        <taxon>Lysobacterales</taxon>
        <taxon>Rhodanobacteraceae</taxon>
        <taxon>Dyella</taxon>
    </lineage>
</organism>
<gene>
    <name evidence="1" type="ORF">H8F01_17180</name>
</gene>
<dbReference type="AlphaFoldDB" id="A0A7G8Q1Z0"/>
<protein>
    <submittedName>
        <fullName evidence="1">Uncharacterized protein</fullName>
    </submittedName>
</protein>
<evidence type="ECO:0000313" key="2">
    <source>
        <dbReference type="Proteomes" id="UP000515873"/>
    </source>
</evidence>
<proteinExistence type="predicted"/>
<dbReference type="Proteomes" id="UP000515873">
    <property type="component" value="Chromosome"/>
</dbReference>
<dbReference type="RefSeq" id="WP_187056270.1">
    <property type="nucleotide sequence ID" value="NZ_CP060412.1"/>
</dbReference>
<dbReference type="EMBL" id="CP060412">
    <property type="protein sequence ID" value="QNK00798.1"/>
    <property type="molecule type" value="Genomic_DNA"/>
</dbReference>
<evidence type="ECO:0000313" key="1">
    <source>
        <dbReference type="EMBL" id="QNK00798.1"/>
    </source>
</evidence>
<sequence>MARSSHWFNHAGSTFRYELTTTRSPVTLTYIAQVWRDGTQFAFVHDTIARDDSAVQRWSDVATELIAVIHAERKIRGLA</sequence>
<reference evidence="1 2" key="1">
    <citation type="submission" date="2020-08" db="EMBL/GenBank/DDBJ databases">
        <title>Dyella sp. G9 isolated from forest soil.</title>
        <authorList>
            <person name="Fu J."/>
            <person name="Qiu L."/>
        </authorList>
    </citation>
    <scope>NUCLEOTIDE SEQUENCE [LARGE SCALE GENOMIC DNA]</scope>
    <source>
        <strain evidence="1 2">G9</strain>
    </source>
</reference>
<name>A0A7G8Q1Z0_9GAMM</name>
<accession>A0A7G8Q1Z0</accession>
<keyword evidence="2" id="KW-1185">Reference proteome</keyword>
<dbReference type="KEGG" id="dtl:H8F01_17180"/>